<accession>A0A839ISJ4</accession>
<evidence type="ECO:0000313" key="2">
    <source>
        <dbReference type="Proteomes" id="UP000565262"/>
    </source>
</evidence>
<organism evidence="1 2">
    <name type="scientific">Oceanospirillum sediminis</name>
    <dbReference type="NCBI Taxonomy" id="2760088"/>
    <lineage>
        <taxon>Bacteria</taxon>
        <taxon>Pseudomonadati</taxon>
        <taxon>Pseudomonadota</taxon>
        <taxon>Gammaproteobacteria</taxon>
        <taxon>Oceanospirillales</taxon>
        <taxon>Oceanospirillaceae</taxon>
        <taxon>Oceanospirillum</taxon>
    </lineage>
</organism>
<sequence length="80" mass="8943">MMYADLIDEVDFKELLISFGAPVSASNNLKECQQLVSDWLKTSPDMRKSVADGFNALEDSGNTLLPEIHDFIRDVLAESH</sequence>
<comment type="caution">
    <text evidence="1">The sequence shown here is derived from an EMBL/GenBank/DDBJ whole genome shotgun (WGS) entry which is preliminary data.</text>
</comment>
<evidence type="ECO:0008006" key="3">
    <source>
        <dbReference type="Google" id="ProtNLM"/>
    </source>
</evidence>
<evidence type="ECO:0000313" key="1">
    <source>
        <dbReference type="EMBL" id="MBB1487532.1"/>
    </source>
</evidence>
<dbReference type="Proteomes" id="UP000565262">
    <property type="component" value="Unassembled WGS sequence"/>
</dbReference>
<dbReference type="EMBL" id="JACJFM010000016">
    <property type="protein sequence ID" value="MBB1487532.1"/>
    <property type="molecule type" value="Genomic_DNA"/>
</dbReference>
<keyword evidence="2" id="KW-1185">Reference proteome</keyword>
<protein>
    <recommendedName>
        <fullName evidence="3">CdiI immunity protein domain-containing protein</fullName>
    </recommendedName>
</protein>
<name>A0A839ISJ4_9GAMM</name>
<dbReference type="AlphaFoldDB" id="A0A839ISJ4"/>
<proteinExistence type="predicted"/>
<gene>
    <name evidence="1" type="ORF">H4O21_13025</name>
</gene>
<reference evidence="1 2" key="1">
    <citation type="submission" date="2020-08" db="EMBL/GenBank/DDBJ databases">
        <title>Oceanospirillum sp. nov. isolated from marine sediment.</title>
        <authorList>
            <person name="Ji X."/>
        </authorList>
    </citation>
    <scope>NUCLEOTIDE SEQUENCE [LARGE SCALE GENOMIC DNA]</scope>
    <source>
        <strain evidence="1 2">D5</strain>
    </source>
</reference>
<dbReference type="RefSeq" id="WP_182809313.1">
    <property type="nucleotide sequence ID" value="NZ_JACJFM010000016.1"/>
</dbReference>